<name>A0ABV1G597_9FIRM</name>
<reference evidence="1 2" key="1">
    <citation type="submission" date="2024-03" db="EMBL/GenBank/DDBJ databases">
        <title>Human intestinal bacterial collection.</title>
        <authorList>
            <person name="Pauvert C."/>
            <person name="Hitch T.C.A."/>
            <person name="Clavel T."/>
        </authorList>
    </citation>
    <scope>NUCLEOTIDE SEQUENCE [LARGE SCALE GENOMIC DNA]</scope>
    <source>
        <strain evidence="1 2">CLA-AA-H192</strain>
    </source>
</reference>
<comment type="caution">
    <text evidence="1">The sequence shown here is derived from an EMBL/GenBank/DDBJ whole genome shotgun (WGS) entry which is preliminary data.</text>
</comment>
<sequence>MLFAKRKRVIVAIIALVGFVCVFSACSNNQMPQKLSELEETILLQRLTDHGISIPANLEISVICDAIADLEVDSDRSAPVVGWTEFADFYEELRSFVKEHSAITQ</sequence>
<proteinExistence type="predicted"/>
<dbReference type="PROSITE" id="PS51257">
    <property type="entry name" value="PROKAR_LIPOPROTEIN"/>
    <property type="match status" value="1"/>
</dbReference>
<protein>
    <submittedName>
        <fullName evidence="1">Uncharacterized protein</fullName>
    </submittedName>
</protein>
<accession>A0ABV1G597</accession>
<dbReference type="EMBL" id="JBBMFF010000172">
    <property type="protein sequence ID" value="MEQ2510592.1"/>
    <property type="molecule type" value="Genomic_DNA"/>
</dbReference>
<keyword evidence="2" id="KW-1185">Reference proteome</keyword>
<dbReference type="RefSeq" id="WP_349135269.1">
    <property type="nucleotide sequence ID" value="NZ_JBBMFF010000172.1"/>
</dbReference>
<evidence type="ECO:0000313" key="1">
    <source>
        <dbReference type="EMBL" id="MEQ2510592.1"/>
    </source>
</evidence>
<organism evidence="1 2">
    <name type="scientific">Faecousia intestinalis</name>
    <dbReference type="NCBI Taxonomy" id="3133167"/>
    <lineage>
        <taxon>Bacteria</taxon>
        <taxon>Bacillati</taxon>
        <taxon>Bacillota</taxon>
        <taxon>Clostridia</taxon>
        <taxon>Eubacteriales</taxon>
        <taxon>Oscillospiraceae</taxon>
        <taxon>Faecousia</taxon>
    </lineage>
</organism>
<gene>
    <name evidence="1" type="ORF">WMO66_04895</name>
</gene>
<dbReference type="Proteomes" id="UP001491552">
    <property type="component" value="Unassembled WGS sequence"/>
</dbReference>
<evidence type="ECO:0000313" key="2">
    <source>
        <dbReference type="Proteomes" id="UP001491552"/>
    </source>
</evidence>